<feature type="coiled-coil region" evidence="1">
    <location>
        <begin position="122"/>
        <end position="149"/>
    </location>
</feature>
<keyword evidence="1" id="KW-0175">Coiled coil</keyword>
<sequence length="204" mass="22393">MIQGNYKKLFFKLSGAALGLVAMLAVTLSLSPDFVPDKTPKADMSRPSGTSPDQRAAILRQEFDIVVEGSMQIADPALGKARIALEELEFSHYEKMVEGKLATIEALNDTMAEITGQMAIPGDLKENILANLEVQLEEVEKKLSKLEDFAVVFSYKGILPQSKYSIKSNCDKADVIIESGDEENSVEPSGRGNQKNSTEAFFWI</sequence>
<accession>A0A3B0SL06</accession>
<evidence type="ECO:0000256" key="1">
    <source>
        <dbReference type="SAM" id="Coils"/>
    </source>
</evidence>
<organism evidence="2">
    <name type="scientific">hydrothermal vent metagenome</name>
    <dbReference type="NCBI Taxonomy" id="652676"/>
    <lineage>
        <taxon>unclassified sequences</taxon>
        <taxon>metagenomes</taxon>
        <taxon>ecological metagenomes</taxon>
    </lineage>
</organism>
<dbReference type="AlphaFoldDB" id="A0A3B0SL06"/>
<evidence type="ECO:0000313" key="2">
    <source>
        <dbReference type="EMBL" id="VAW06941.1"/>
    </source>
</evidence>
<name>A0A3B0SL06_9ZZZZ</name>
<reference evidence="2" key="1">
    <citation type="submission" date="2018-06" db="EMBL/GenBank/DDBJ databases">
        <authorList>
            <person name="Zhirakovskaya E."/>
        </authorList>
    </citation>
    <scope>NUCLEOTIDE SEQUENCE</scope>
</reference>
<protein>
    <submittedName>
        <fullName evidence="2">Uncharacterized protein</fullName>
    </submittedName>
</protein>
<proteinExistence type="predicted"/>
<gene>
    <name evidence="2" type="ORF">MNBD_ALPHA01-2229</name>
</gene>
<dbReference type="EMBL" id="UOEJ01000254">
    <property type="protein sequence ID" value="VAW06941.1"/>
    <property type="molecule type" value="Genomic_DNA"/>
</dbReference>